<dbReference type="Proteomes" id="UP001214250">
    <property type="component" value="Chromosome 1"/>
</dbReference>
<dbReference type="InterPro" id="IPR036388">
    <property type="entry name" value="WH-like_DNA-bd_sf"/>
</dbReference>
<gene>
    <name evidence="8" type="ORF">PQO03_00390</name>
</gene>
<dbReference type="Pfam" id="PF08281">
    <property type="entry name" value="Sigma70_r4_2"/>
    <property type="match status" value="1"/>
</dbReference>
<dbReference type="NCBIfam" id="TIGR02937">
    <property type="entry name" value="sigma70-ECF"/>
    <property type="match status" value="1"/>
</dbReference>
<dbReference type="SUPFAM" id="SSF88946">
    <property type="entry name" value="Sigma2 domain of RNA polymerase sigma factors"/>
    <property type="match status" value="1"/>
</dbReference>
<sequence>MSQLKQGDEGALSELIVLHQEAMIAYIYCLSGDIELSKDICQESYLKLLSKPPVLIVGKSLRSWLFRVGRNKFLDHIRKQKYEFAELNENLSCSEKSPDHQMIQFQQKENIQHCLEALPELLRETVKLRVYEEMNFREISEQMGTPLGTVLWRMQKALKLLKPQFKGEKS</sequence>
<feature type="domain" description="RNA polymerase sigma factor 70 region 4 type 2" evidence="7">
    <location>
        <begin position="109"/>
        <end position="161"/>
    </location>
</feature>
<keyword evidence="4" id="KW-0238">DNA-binding</keyword>
<dbReference type="RefSeq" id="WP_274151848.1">
    <property type="nucleotide sequence ID" value="NZ_CP117811.1"/>
</dbReference>
<evidence type="ECO:0000313" key="8">
    <source>
        <dbReference type="EMBL" id="WDE97455.1"/>
    </source>
</evidence>
<protein>
    <submittedName>
        <fullName evidence="8">RNA polymerase sigma factor</fullName>
    </submittedName>
</protein>
<dbReference type="SUPFAM" id="SSF88659">
    <property type="entry name" value="Sigma3 and sigma4 domains of RNA polymerase sigma factors"/>
    <property type="match status" value="1"/>
</dbReference>
<proteinExistence type="inferred from homology"/>
<keyword evidence="5" id="KW-0804">Transcription</keyword>
<dbReference type="Gene3D" id="1.10.10.10">
    <property type="entry name" value="Winged helix-like DNA-binding domain superfamily/Winged helix DNA-binding domain"/>
    <property type="match status" value="1"/>
</dbReference>
<dbReference type="CDD" id="cd06171">
    <property type="entry name" value="Sigma70_r4"/>
    <property type="match status" value="1"/>
</dbReference>
<dbReference type="PANTHER" id="PTHR43133:SF8">
    <property type="entry name" value="RNA POLYMERASE SIGMA FACTOR HI_1459-RELATED"/>
    <property type="match status" value="1"/>
</dbReference>
<evidence type="ECO:0000256" key="5">
    <source>
        <dbReference type="ARBA" id="ARBA00023163"/>
    </source>
</evidence>
<evidence type="ECO:0000259" key="6">
    <source>
        <dbReference type="Pfam" id="PF04542"/>
    </source>
</evidence>
<feature type="domain" description="RNA polymerase sigma-70 region 2" evidence="6">
    <location>
        <begin position="17"/>
        <end position="81"/>
    </location>
</feature>
<dbReference type="InterPro" id="IPR013324">
    <property type="entry name" value="RNA_pol_sigma_r3/r4-like"/>
</dbReference>
<name>A0ABY7VTD5_9BACT</name>
<evidence type="ECO:0000259" key="7">
    <source>
        <dbReference type="Pfam" id="PF08281"/>
    </source>
</evidence>
<dbReference type="Gene3D" id="1.10.1740.10">
    <property type="match status" value="1"/>
</dbReference>
<dbReference type="InterPro" id="IPR013249">
    <property type="entry name" value="RNA_pol_sigma70_r4_t2"/>
</dbReference>
<evidence type="ECO:0000256" key="3">
    <source>
        <dbReference type="ARBA" id="ARBA00023082"/>
    </source>
</evidence>
<dbReference type="InterPro" id="IPR013325">
    <property type="entry name" value="RNA_pol_sigma_r2"/>
</dbReference>
<comment type="similarity">
    <text evidence="1">Belongs to the sigma-70 factor family. ECF subfamily.</text>
</comment>
<keyword evidence="3" id="KW-0731">Sigma factor</keyword>
<dbReference type="InterPro" id="IPR014284">
    <property type="entry name" value="RNA_pol_sigma-70_dom"/>
</dbReference>
<keyword evidence="2" id="KW-0805">Transcription regulation</keyword>
<dbReference type="InterPro" id="IPR007627">
    <property type="entry name" value="RNA_pol_sigma70_r2"/>
</dbReference>
<accession>A0ABY7VTD5</accession>
<evidence type="ECO:0000256" key="2">
    <source>
        <dbReference type="ARBA" id="ARBA00023015"/>
    </source>
</evidence>
<evidence type="ECO:0000313" key="9">
    <source>
        <dbReference type="Proteomes" id="UP001214250"/>
    </source>
</evidence>
<evidence type="ECO:0000256" key="4">
    <source>
        <dbReference type="ARBA" id="ARBA00023125"/>
    </source>
</evidence>
<dbReference type="EMBL" id="CP117811">
    <property type="protein sequence ID" value="WDE97455.1"/>
    <property type="molecule type" value="Genomic_DNA"/>
</dbReference>
<dbReference type="PANTHER" id="PTHR43133">
    <property type="entry name" value="RNA POLYMERASE ECF-TYPE SIGMA FACTO"/>
    <property type="match status" value="1"/>
</dbReference>
<reference evidence="8 9" key="1">
    <citation type="submission" date="2023-02" db="EMBL/GenBank/DDBJ databases">
        <title>Genome sequence of Lentisphaera profundi SAORIC-696.</title>
        <authorList>
            <person name="Kim e."/>
            <person name="Cho J.-C."/>
            <person name="Choi A."/>
            <person name="Kang I."/>
        </authorList>
    </citation>
    <scope>NUCLEOTIDE SEQUENCE [LARGE SCALE GENOMIC DNA]</scope>
    <source>
        <strain evidence="8 9">SAORIC-696</strain>
    </source>
</reference>
<evidence type="ECO:0000256" key="1">
    <source>
        <dbReference type="ARBA" id="ARBA00010641"/>
    </source>
</evidence>
<keyword evidence="9" id="KW-1185">Reference proteome</keyword>
<dbReference type="Pfam" id="PF04542">
    <property type="entry name" value="Sigma70_r2"/>
    <property type="match status" value="1"/>
</dbReference>
<dbReference type="InterPro" id="IPR039425">
    <property type="entry name" value="RNA_pol_sigma-70-like"/>
</dbReference>
<organism evidence="8 9">
    <name type="scientific">Lentisphaera profundi</name>
    <dbReference type="NCBI Taxonomy" id="1658616"/>
    <lineage>
        <taxon>Bacteria</taxon>
        <taxon>Pseudomonadati</taxon>
        <taxon>Lentisphaerota</taxon>
        <taxon>Lentisphaeria</taxon>
        <taxon>Lentisphaerales</taxon>
        <taxon>Lentisphaeraceae</taxon>
        <taxon>Lentisphaera</taxon>
    </lineage>
</organism>